<dbReference type="Gene3D" id="3.40.50.1000">
    <property type="entry name" value="HAD superfamily/HAD-like"/>
    <property type="match status" value="1"/>
</dbReference>
<reference evidence="5 6" key="1">
    <citation type="submission" date="2019-06" db="EMBL/GenBank/DDBJ databases">
        <title>Whole genome shotgun sequence of Vibrio inusitatus NBRC 102082.</title>
        <authorList>
            <person name="Hosoyama A."/>
            <person name="Uohara A."/>
            <person name="Ohji S."/>
            <person name="Ichikawa N."/>
        </authorList>
    </citation>
    <scope>NUCLEOTIDE SEQUENCE [LARGE SCALE GENOMIC DNA]</scope>
    <source>
        <strain evidence="5 6">NBRC 102082</strain>
    </source>
</reference>
<organism evidence="5 6">
    <name type="scientific">Vibrio inusitatus NBRC 102082</name>
    <dbReference type="NCBI Taxonomy" id="1219070"/>
    <lineage>
        <taxon>Bacteria</taxon>
        <taxon>Pseudomonadati</taxon>
        <taxon>Pseudomonadota</taxon>
        <taxon>Gammaproteobacteria</taxon>
        <taxon>Vibrionales</taxon>
        <taxon>Vibrionaceae</taxon>
        <taxon>Vibrio</taxon>
    </lineage>
</organism>
<dbReference type="InterPro" id="IPR006439">
    <property type="entry name" value="HAD-SF_hydro_IA"/>
</dbReference>
<dbReference type="SFLD" id="SFLDS00003">
    <property type="entry name" value="Haloacid_Dehalogenase"/>
    <property type="match status" value="1"/>
</dbReference>
<name>A0A4Y3HUB5_9VIBR</name>
<dbReference type="SUPFAM" id="SSF56784">
    <property type="entry name" value="HAD-like"/>
    <property type="match status" value="1"/>
</dbReference>
<dbReference type="PANTHER" id="PTHR46193">
    <property type="entry name" value="6-PHOSPHOGLUCONATE PHOSPHATASE"/>
    <property type="match status" value="1"/>
</dbReference>
<protein>
    <submittedName>
        <fullName evidence="5">Haloacid dehalogenase</fullName>
    </submittedName>
</protein>
<dbReference type="NCBIfam" id="TIGR01509">
    <property type="entry name" value="HAD-SF-IA-v3"/>
    <property type="match status" value="1"/>
</dbReference>
<dbReference type="PANTHER" id="PTHR46193:SF10">
    <property type="entry name" value="6-PHOSPHOGLUCONATE PHOSPHATASE"/>
    <property type="match status" value="1"/>
</dbReference>
<gene>
    <name evidence="5" type="ORF">VIN01S_11540</name>
</gene>
<dbReference type="InterPro" id="IPR036412">
    <property type="entry name" value="HAD-like_sf"/>
</dbReference>
<dbReference type="AlphaFoldDB" id="A0A4Y3HUB5"/>
<evidence type="ECO:0000256" key="3">
    <source>
        <dbReference type="ARBA" id="ARBA00022723"/>
    </source>
</evidence>
<dbReference type="InterPro" id="IPR051600">
    <property type="entry name" value="Beta-PGM-like"/>
</dbReference>
<proteinExistence type="inferred from homology"/>
<dbReference type="GO" id="GO:0046872">
    <property type="term" value="F:metal ion binding"/>
    <property type="evidence" value="ECO:0007669"/>
    <property type="project" value="UniProtKB-KW"/>
</dbReference>
<evidence type="ECO:0000256" key="1">
    <source>
        <dbReference type="ARBA" id="ARBA00001946"/>
    </source>
</evidence>
<evidence type="ECO:0000313" key="5">
    <source>
        <dbReference type="EMBL" id="GEA50350.1"/>
    </source>
</evidence>
<keyword evidence="6" id="KW-1185">Reference proteome</keyword>
<comment type="similarity">
    <text evidence="2">Belongs to the HAD-like hydrolase superfamily. CbbY/CbbZ/Gph/YieH family.</text>
</comment>
<dbReference type="Proteomes" id="UP000318717">
    <property type="component" value="Unassembled WGS sequence"/>
</dbReference>
<sequence length="227" mass="25304">MESKLMKCVIFDCEGTLVDSEKLCCQALVSVFNCYGAQLSMDEALSHFNGGKLADILMETSQRLGVKVDIDELEPLYREKTRVLFQDQLRPCKNAVKVLDTLKQHGIEVCVVSNGPRSKLEYTLEISGLSDYFKGAIFSAFDANSWKPEPDLIQYAAMRMGFRAKDCLFVDDTLQGIRAGVAANITTLHYRPNALSPKWSAEGAMSISDLSEVLEYCADVPPLEYHI</sequence>
<dbReference type="PRINTS" id="PR00413">
    <property type="entry name" value="HADHALOGNASE"/>
</dbReference>
<keyword evidence="4" id="KW-0460">Magnesium</keyword>
<dbReference type="InterPro" id="IPR023214">
    <property type="entry name" value="HAD_sf"/>
</dbReference>
<dbReference type="OrthoDB" id="9800058at2"/>
<comment type="cofactor">
    <cofactor evidence="1">
        <name>Mg(2+)</name>
        <dbReference type="ChEBI" id="CHEBI:18420"/>
    </cofactor>
</comment>
<evidence type="ECO:0000313" key="6">
    <source>
        <dbReference type="Proteomes" id="UP000318717"/>
    </source>
</evidence>
<keyword evidence="3" id="KW-0479">Metal-binding</keyword>
<evidence type="ECO:0000256" key="2">
    <source>
        <dbReference type="ARBA" id="ARBA00006171"/>
    </source>
</evidence>
<accession>A0A4Y3HUB5</accession>
<dbReference type="InterPro" id="IPR041492">
    <property type="entry name" value="HAD_2"/>
</dbReference>
<dbReference type="GO" id="GO:0003824">
    <property type="term" value="F:catalytic activity"/>
    <property type="evidence" value="ECO:0007669"/>
    <property type="project" value="UniProtKB-ARBA"/>
</dbReference>
<dbReference type="SFLD" id="SFLDG01135">
    <property type="entry name" value="C1.5.6:_HAD__Beta-PGM__Phospha"/>
    <property type="match status" value="1"/>
</dbReference>
<dbReference type="SFLD" id="SFLDG01129">
    <property type="entry name" value="C1.5:_HAD__Beta-PGM__Phosphata"/>
    <property type="match status" value="1"/>
</dbReference>
<evidence type="ECO:0000256" key="4">
    <source>
        <dbReference type="ARBA" id="ARBA00022842"/>
    </source>
</evidence>
<dbReference type="Pfam" id="PF13419">
    <property type="entry name" value="HAD_2"/>
    <property type="match status" value="1"/>
</dbReference>
<dbReference type="Gene3D" id="1.10.150.240">
    <property type="entry name" value="Putative phosphatase, domain 2"/>
    <property type="match status" value="1"/>
</dbReference>
<comment type="caution">
    <text evidence="5">The sequence shown here is derived from an EMBL/GenBank/DDBJ whole genome shotgun (WGS) entry which is preliminary data.</text>
</comment>
<dbReference type="EMBL" id="BJLF01000004">
    <property type="protein sequence ID" value="GEA50350.1"/>
    <property type="molecule type" value="Genomic_DNA"/>
</dbReference>
<dbReference type="InterPro" id="IPR023198">
    <property type="entry name" value="PGP-like_dom2"/>
</dbReference>